<dbReference type="PANTHER" id="PTHR42779">
    <property type="entry name" value="PROTEIN YNJB"/>
    <property type="match status" value="1"/>
</dbReference>
<proteinExistence type="predicted"/>
<keyword evidence="1" id="KW-0732">Signal</keyword>
<dbReference type="InterPro" id="IPR006059">
    <property type="entry name" value="SBP"/>
</dbReference>
<evidence type="ECO:0000256" key="1">
    <source>
        <dbReference type="SAM" id="SignalP"/>
    </source>
</evidence>
<dbReference type="PANTHER" id="PTHR42779:SF1">
    <property type="entry name" value="PROTEIN YNJB"/>
    <property type="match status" value="1"/>
</dbReference>
<organism evidence="2 3">
    <name type="scientific">Parendozoicomonas haliclonae</name>
    <dbReference type="NCBI Taxonomy" id="1960125"/>
    <lineage>
        <taxon>Bacteria</taxon>
        <taxon>Pseudomonadati</taxon>
        <taxon>Pseudomonadota</taxon>
        <taxon>Gammaproteobacteria</taxon>
        <taxon>Oceanospirillales</taxon>
        <taxon>Endozoicomonadaceae</taxon>
        <taxon>Parendozoicomonas</taxon>
    </lineage>
</organism>
<name>A0A1X7AGQ4_9GAMM</name>
<sequence length="383" mass="41817">MKKNNLLVSLCLTAMTSLGAGTASAETVLNVSTAGSQNMVDYVKEYLAPKFEASHPGVKVRVVGSGPGDAGSNKIYEKLNAQQKSGANSYDIDVAVVHQKFGGKLVSDDLLSRFKDEINTGKLATRSTTKNALGANVDGYVMPMFHSQTAIAYNSDVIANPPASYDELIAFTKKHPKVFGYNGIKNGMSGVSFVTGWIYAYGTDAATLTSGSYDPKTKDGWDKALRALKAFNENVTFTPGNAGTLDMLNRGEIHMGPVWVDMFYSWQAQGKVPPSVKLQLIAPGMPGQPMYYVIPKRAENMKLARDFVELATSPEVQANGIVKRFNWYPGIDAQHVKSQMDQASWNKLFKEITPQDLSSKGQSFPLAAYFDDIKESYERKVSN</sequence>
<dbReference type="Gene3D" id="3.40.190.10">
    <property type="entry name" value="Periplasmic binding protein-like II"/>
    <property type="match status" value="1"/>
</dbReference>
<dbReference type="EMBL" id="FWPT01000002">
    <property type="protein sequence ID" value="SMA39657.1"/>
    <property type="molecule type" value="Genomic_DNA"/>
</dbReference>
<gene>
    <name evidence="2" type="ORF">EHSB41UT_01072</name>
</gene>
<protein>
    <recommendedName>
        <fullName evidence="4">Bacterial extracellular solute-binding protein</fullName>
    </recommendedName>
</protein>
<feature type="chain" id="PRO_5010854970" description="Bacterial extracellular solute-binding protein" evidence="1">
    <location>
        <begin position="26"/>
        <end position="383"/>
    </location>
</feature>
<evidence type="ECO:0000313" key="2">
    <source>
        <dbReference type="EMBL" id="SMA39657.1"/>
    </source>
</evidence>
<keyword evidence="3" id="KW-1185">Reference proteome</keyword>
<evidence type="ECO:0000313" key="3">
    <source>
        <dbReference type="Proteomes" id="UP000196573"/>
    </source>
</evidence>
<dbReference type="SUPFAM" id="SSF53850">
    <property type="entry name" value="Periplasmic binding protein-like II"/>
    <property type="match status" value="1"/>
</dbReference>
<dbReference type="RefSeq" id="WP_207626569.1">
    <property type="nucleotide sequence ID" value="NZ_CBCSCN010000001.1"/>
</dbReference>
<feature type="signal peptide" evidence="1">
    <location>
        <begin position="1"/>
        <end position="25"/>
    </location>
</feature>
<reference evidence="2 3" key="1">
    <citation type="submission" date="2017-03" db="EMBL/GenBank/DDBJ databases">
        <authorList>
            <person name="Afonso C.L."/>
            <person name="Miller P.J."/>
            <person name="Scott M.A."/>
            <person name="Spackman E."/>
            <person name="Goraichik I."/>
            <person name="Dimitrov K.M."/>
            <person name="Suarez D.L."/>
            <person name="Swayne D.E."/>
        </authorList>
    </citation>
    <scope>NUCLEOTIDE SEQUENCE [LARGE SCALE GENOMIC DNA]</scope>
    <source>
        <strain evidence="2">SB41UT1</strain>
    </source>
</reference>
<evidence type="ECO:0008006" key="4">
    <source>
        <dbReference type="Google" id="ProtNLM"/>
    </source>
</evidence>
<dbReference type="Proteomes" id="UP000196573">
    <property type="component" value="Unassembled WGS sequence"/>
</dbReference>
<dbReference type="AlphaFoldDB" id="A0A1X7AGQ4"/>
<accession>A0A1X7AGQ4</accession>
<dbReference type="Pfam" id="PF13416">
    <property type="entry name" value="SBP_bac_8"/>
    <property type="match status" value="1"/>
</dbReference>